<dbReference type="AlphaFoldDB" id="A0A6J4LAE7"/>
<name>A0A6J4LAE7_9BACT</name>
<sequence length="45" mass="5182">MKLRGRPRHGARATPASSRRGRNPRYRIRAAQGDRDGLRRGGRQR</sequence>
<proteinExistence type="predicted"/>
<gene>
    <name evidence="2" type="ORF">AVDCRST_MAG11-2345</name>
</gene>
<organism evidence="2">
    <name type="scientific">uncultured Gemmatimonadaceae bacterium</name>
    <dbReference type="NCBI Taxonomy" id="246130"/>
    <lineage>
        <taxon>Bacteria</taxon>
        <taxon>Pseudomonadati</taxon>
        <taxon>Gemmatimonadota</taxon>
        <taxon>Gemmatimonadia</taxon>
        <taxon>Gemmatimonadales</taxon>
        <taxon>Gemmatimonadaceae</taxon>
        <taxon>environmental samples</taxon>
    </lineage>
</organism>
<feature type="compositionally biased region" description="Basic residues" evidence="1">
    <location>
        <begin position="1"/>
        <end position="11"/>
    </location>
</feature>
<feature type="compositionally biased region" description="Basic residues" evidence="1">
    <location>
        <begin position="19"/>
        <end position="28"/>
    </location>
</feature>
<evidence type="ECO:0000256" key="1">
    <source>
        <dbReference type="SAM" id="MobiDB-lite"/>
    </source>
</evidence>
<accession>A0A6J4LAE7</accession>
<evidence type="ECO:0000313" key="2">
    <source>
        <dbReference type="EMBL" id="CAA9328210.1"/>
    </source>
</evidence>
<feature type="region of interest" description="Disordered" evidence="1">
    <location>
        <begin position="1"/>
        <end position="45"/>
    </location>
</feature>
<reference evidence="2" key="1">
    <citation type="submission" date="2020-02" db="EMBL/GenBank/DDBJ databases">
        <authorList>
            <person name="Meier V. D."/>
        </authorList>
    </citation>
    <scope>NUCLEOTIDE SEQUENCE</scope>
    <source>
        <strain evidence="2">AVDCRST_MAG11</strain>
    </source>
</reference>
<dbReference type="EMBL" id="CADCTU010000534">
    <property type="protein sequence ID" value="CAA9328210.1"/>
    <property type="molecule type" value="Genomic_DNA"/>
</dbReference>
<protein>
    <submittedName>
        <fullName evidence="2">Uncharacterized protein</fullName>
    </submittedName>
</protein>